<reference evidence="2 3" key="1">
    <citation type="journal article" date="2014" name="Antonie Van Leeuwenhoek">
        <title>Hyphomonas beringensis sp. nov. and Hyphomonas chukchiensis sp. nov., isolated from surface seawater of the Bering Sea and Chukchi Sea.</title>
        <authorList>
            <person name="Li C."/>
            <person name="Lai Q."/>
            <person name="Li G."/>
            <person name="Dong C."/>
            <person name="Wang J."/>
            <person name="Liao Y."/>
            <person name="Shao Z."/>
        </authorList>
    </citation>
    <scope>NUCLEOTIDE SEQUENCE [LARGE SCALE GENOMIC DNA]</scope>
    <source>
        <strain evidence="2 3">PS728</strain>
    </source>
</reference>
<evidence type="ECO:0000259" key="1">
    <source>
        <dbReference type="Pfam" id="PF19802"/>
    </source>
</evidence>
<dbReference type="EMBL" id="ARYM01000006">
    <property type="protein sequence ID" value="KCZ99147.1"/>
    <property type="molecule type" value="Genomic_DNA"/>
</dbReference>
<dbReference type="STRING" id="1280954.HPO_06248"/>
<evidence type="ECO:0000313" key="3">
    <source>
        <dbReference type="Proteomes" id="UP000027100"/>
    </source>
</evidence>
<dbReference type="OrthoDB" id="8854461at2"/>
<dbReference type="RefSeq" id="WP_035595899.1">
    <property type="nucleotide sequence ID" value="NZ_ARYM01000006.1"/>
</dbReference>
<accession>A0A062VKI3</accession>
<evidence type="ECO:0000313" key="2">
    <source>
        <dbReference type="EMBL" id="KCZ99147.1"/>
    </source>
</evidence>
<dbReference type="Pfam" id="PF19802">
    <property type="entry name" value="DUF6285"/>
    <property type="match status" value="1"/>
</dbReference>
<gene>
    <name evidence="2" type="ORF">HPO_06248</name>
</gene>
<comment type="caution">
    <text evidence="2">The sequence shown here is derived from an EMBL/GenBank/DDBJ whole genome shotgun (WGS) entry which is preliminary data.</text>
</comment>
<protein>
    <recommendedName>
        <fullName evidence="1">DUF6285 domain-containing protein</fullName>
    </recommendedName>
</protein>
<proteinExistence type="predicted"/>
<dbReference type="eggNOG" id="ENOG5033799">
    <property type="taxonomic scope" value="Bacteria"/>
</dbReference>
<dbReference type="InterPro" id="IPR046252">
    <property type="entry name" value="DUF6285"/>
</dbReference>
<name>A0A062VKI3_9PROT</name>
<dbReference type="PATRIC" id="fig|1280954.3.peg.1269"/>
<keyword evidence="3" id="KW-1185">Reference proteome</keyword>
<dbReference type="Proteomes" id="UP000027100">
    <property type="component" value="Unassembled WGS sequence"/>
</dbReference>
<dbReference type="AlphaFoldDB" id="A0A062VKI3"/>
<feature type="domain" description="DUF6285" evidence="1">
    <location>
        <begin position="25"/>
        <end position="115"/>
    </location>
</feature>
<sequence>MHDAPSAKELIEAVKSFLDKTAMVQLQGHAAFHARVASNALATVLREMEQRPGAEARERDRLQALLKSDETDVGALNRKLCEEIRTKRVDLSTPGLLTHLKSTTIDQLSVDQPGYSGLRTAAR</sequence>
<organism evidence="2 3">
    <name type="scientific">Hyphomonas polymorpha PS728</name>
    <dbReference type="NCBI Taxonomy" id="1280954"/>
    <lineage>
        <taxon>Bacteria</taxon>
        <taxon>Pseudomonadati</taxon>
        <taxon>Pseudomonadota</taxon>
        <taxon>Alphaproteobacteria</taxon>
        <taxon>Hyphomonadales</taxon>
        <taxon>Hyphomonadaceae</taxon>
        <taxon>Hyphomonas</taxon>
    </lineage>
</organism>